<feature type="compositionally biased region" description="Low complexity" evidence="1">
    <location>
        <begin position="435"/>
        <end position="458"/>
    </location>
</feature>
<dbReference type="SMART" id="SM00225">
    <property type="entry name" value="BTB"/>
    <property type="match status" value="1"/>
</dbReference>
<dbReference type="PANTHER" id="PTHR24413">
    <property type="entry name" value="SPECKLE-TYPE POZ PROTEIN"/>
    <property type="match status" value="1"/>
</dbReference>
<keyword evidence="4" id="KW-1185">Reference proteome</keyword>
<dbReference type="InterPro" id="IPR000210">
    <property type="entry name" value="BTB/POZ_dom"/>
</dbReference>
<evidence type="ECO:0000313" key="4">
    <source>
        <dbReference type="Proteomes" id="UP000001396"/>
    </source>
</evidence>
<evidence type="ECO:0000256" key="1">
    <source>
        <dbReference type="SAM" id="MobiDB-lite"/>
    </source>
</evidence>
<protein>
    <recommendedName>
        <fullName evidence="2">BTB domain-containing protein</fullName>
    </recommendedName>
</protein>
<gene>
    <name evidence="3" type="ORF">PPL_04522</name>
</gene>
<dbReference type="STRING" id="670386.D3B7T4"/>
<dbReference type="GeneID" id="31360009"/>
<accession>D3B7T4</accession>
<feature type="region of interest" description="Disordered" evidence="1">
    <location>
        <begin position="433"/>
        <end position="499"/>
    </location>
</feature>
<dbReference type="EMBL" id="ADBJ01000018">
    <property type="protein sequence ID" value="EFA82827.1"/>
    <property type="molecule type" value="Genomic_DNA"/>
</dbReference>
<dbReference type="AlphaFoldDB" id="D3B7T4"/>
<dbReference type="InterPro" id="IPR011989">
    <property type="entry name" value="ARM-like"/>
</dbReference>
<evidence type="ECO:0000313" key="3">
    <source>
        <dbReference type="EMBL" id="EFA82827.1"/>
    </source>
</evidence>
<name>D3B7T4_HETP5</name>
<dbReference type="InterPro" id="IPR016024">
    <property type="entry name" value="ARM-type_fold"/>
</dbReference>
<dbReference type="RefSeq" id="XP_020434944.1">
    <property type="nucleotide sequence ID" value="XM_020575424.1"/>
</dbReference>
<feature type="domain" description="BTB" evidence="2">
    <location>
        <begin position="273"/>
        <end position="350"/>
    </location>
</feature>
<comment type="caution">
    <text evidence="3">The sequence shown here is derived from an EMBL/GenBank/DDBJ whole genome shotgun (WGS) entry which is preliminary data.</text>
</comment>
<sequence>MNGTINHIDSSFITSMRNESPVLSFIENVDRILNLTKSQYPQLQHTGMFSLSELTFQRFKYMVTVFAKFRSFTPILSLLASKEKKTRDIVISLLWNFSAEESLKIKMFDEGIFDYIFDNMDKLGEDQTLAISAIIQNLSEYRFERGHFQPILDFINEYHEDYQFPATFNWVTLQPHVPLLESKDVEVQSFVLYCINSFSSGSRYDRSLWKGLMENKGVLSLMNLTKSNNQFVSSLAMKISKSLGLGESSILVEDPEVEMKENIQNLYIQSLFTDFTIQCGSESFKIHKSICLARCPKLKDILKEQDKNIKIANDSEGMASEYLEVQDYALFEILREIFRFLYGFNPVMNDNTAKVIIRYASRLELEELKQYCEYYLWHYIDCDNAGEYLDIAIESGAQQLKKVASEFIIRNIGFIYNGNFAYYVPTNSPPTTSLNINNNNNNNSNNNNNNNNNNDINNGMNLENCKIESDEEGEDEPTSSNINNNNNNSNNIKKQTKWRGHWNDTTKVHVYENYRKFLEKQKKEIFQLNLEYQ</sequence>
<dbReference type="Proteomes" id="UP000001396">
    <property type="component" value="Unassembled WGS sequence"/>
</dbReference>
<evidence type="ECO:0000259" key="2">
    <source>
        <dbReference type="PROSITE" id="PS50097"/>
    </source>
</evidence>
<dbReference type="FunCoup" id="D3B7T4">
    <property type="interactions" value="642"/>
</dbReference>
<organism evidence="3 4">
    <name type="scientific">Heterostelium pallidum (strain ATCC 26659 / Pp 5 / PN500)</name>
    <name type="common">Cellular slime mold</name>
    <name type="synonym">Polysphondylium pallidum</name>
    <dbReference type="NCBI Taxonomy" id="670386"/>
    <lineage>
        <taxon>Eukaryota</taxon>
        <taxon>Amoebozoa</taxon>
        <taxon>Evosea</taxon>
        <taxon>Eumycetozoa</taxon>
        <taxon>Dictyostelia</taxon>
        <taxon>Acytosteliales</taxon>
        <taxon>Acytosteliaceae</taxon>
        <taxon>Heterostelium</taxon>
    </lineage>
</organism>
<dbReference type="OMA" id="QYTGIRG"/>
<reference evidence="3 4" key="1">
    <citation type="journal article" date="2011" name="Genome Res.">
        <title>Phylogeny-wide analysis of social amoeba genomes highlights ancient origins for complex intercellular communication.</title>
        <authorList>
            <person name="Heidel A.J."/>
            <person name="Lawal H.M."/>
            <person name="Felder M."/>
            <person name="Schilde C."/>
            <person name="Helps N.R."/>
            <person name="Tunggal B."/>
            <person name="Rivero F."/>
            <person name="John U."/>
            <person name="Schleicher M."/>
            <person name="Eichinger L."/>
            <person name="Platzer M."/>
            <person name="Noegel A.A."/>
            <person name="Schaap P."/>
            <person name="Gloeckner G."/>
        </authorList>
    </citation>
    <scope>NUCLEOTIDE SEQUENCE [LARGE SCALE GENOMIC DNA]</scope>
    <source>
        <strain evidence="4">ATCC 26659 / Pp 5 / PN500</strain>
    </source>
</reference>
<dbReference type="SUPFAM" id="SSF54695">
    <property type="entry name" value="POZ domain"/>
    <property type="match status" value="1"/>
</dbReference>
<dbReference type="Pfam" id="PF00651">
    <property type="entry name" value="BTB"/>
    <property type="match status" value="1"/>
</dbReference>
<feature type="compositionally biased region" description="Low complexity" evidence="1">
    <location>
        <begin position="479"/>
        <end position="492"/>
    </location>
</feature>
<dbReference type="PROSITE" id="PS50097">
    <property type="entry name" value="BTB"/>
    <property type="match status" value="1"/>
</dbReference>
<dbReference type="Gene3D" id="3.30.710.10">
    <property type="entry name" value="Potassium Channel Kv1.1, Chain A"/>
    <property type="match status" value="1"/>
</dbReference>
<dbReference type="InterPro" id="IPR011333">
    <property type="entry name" value="SKP1/BTB/POZ_sf"/>
</dbReference>
<dbReference type="SUPFAM" id="SSF48371">
    <property type="entry name" value="ARM repeat"/>
    <property type="match status" value="1"/>
</dbReference>
<proteinExistence type="predicted"/>
<dbReference type="Gene3D" id="1.25.10.10">
    <property type="entry name" value="Leucine-rich Repeat Variant"/>
    <property type="match status" value="1"/>
</dbReference>
<dbReference type="InParanoid" id="D3B7T4"/>